<feature type="region of interest" description="Disordered" evidence="1">
    <location>
        <begin position="50"/>
        <end position="92"/>
    </location>
</feature>
<dbReference type="RefSeq" id="WP_377800740.1">
    <property type="nucleotide sequence ID" value="NZ_JBHSLW010000039.1"/>
</dbReference>
<dbReference type="Proteomes" id="UP001596053">
    <property type="component" value="Unassembled WGS sequence"/>
</dbReference>
<gene>
    <name evidence="2" type="ORF">ACFPOB_23210</name>
</gene>
<evidence type="ECO:0000313" key="3">
    <source>
        <dbReference type="Proteomes" id="UP001596053"/>
    </source>
</evidence>
<feature type="compositionally biased region" description="Basic and acidic residues" evidence="1">
    <location>
        <begin position="65"/>
        <end position="80"/>
    </location>
</feature>
<name>A0ABW0IZZ8_9HYPH</name>
<sequence length="92" mass="10358">MMFQLFKVIAERVREQAADYADAQARIGQRTVTSAFDPFGLTAIMTEQSPVSTPPVGTELCPPKLKSERRVARNARPAEKRRLRQRPALNFA</sequence>
<comment type="caution">
    <text evidence="2">The sequence shown here is derived from an EMBL/GenBank/DDBJ whole genome shotgun (WGS) entry which is preliminary data.</text>
</comment>
<evidence type="ECO:0000313" key="2">
    <source>
        <dbReference type="EMBL" id="MFC5422478.1"/>
    </source>
</evidence>
<organism evidence="2 3">
    <name type="scientific">Bosea eneae</name>
    <dbReference type="NCBI Taxonomy" id="151454"/>
    <lineage>
        <taxon>Bacteria</taxon>
        <taxon>Pseudomonadati</taxon>
        <taxon>Pseudomonadota</taxon>
        <taxon>Alphaproteobacteria</taxon>
        <taxon>Hyphomicrobiales</taxon>
        <taxon>Boseaceae</taxon>
        <taxon>Bosea</taxon>
    </lineage>
</organism>
<accession>A0ABW0IZZ8</accession>
<reference evidence="3" key="1">
    <citation type="journal article" date="2019" name="Int. J. Syst. Evol. Microbiol.">
        <title>The Global Catalogue of Microorganisms (GCM) 10K type strain sequencing project: providing services to taxonomists for standard genome sequencing and annotation.</title>
        <authorList>
            <consortium name="The Broad Institute Genomics Platform"/>
            <consortium name="The Broad Institute Genome Sequencing Center for Infectious Disease"/>
            <person name="Wu L."/>
            <person name="Ma J."/>
        </authorList>
    </citation>
    <scope>NUCLEOTIDE SEQUENCE [LARGE SCALE GENOMIC DNA]</scope>
    <source>
        <strain evidence="3">NCAIM B.01391</strain>
    </source>
</reference>
<keyword evidence="3" id="KW-1185">Reference proteome</keyword>
<dbReference type="EMBL" id="JBHSLW010000039">
    <property type="protein sequence ID" value="MFC5422478.1"/>
    <property type="molecule type" value="Genomic_DNA"/>
</dbReference>
<protein>
    <submittedName>
        <fullName evidence="2">Uncharacterized protein</fullName>
    </submittedName>
</protein>
<evidence type="ECO:0000256" key="1">
    <source>
        <dbReference type="SAM" id="MobiDB-lite"/>
    </source>
</evidence>
<proteinExistence type="predicted"/>